<dbReference type="PANTHER" id="PTHR43415">
    <property type="entry name" value="SPERMIDINE N(1)-ACETYLTRANSFERASE"/>
    <property type="match status" value="1"/>
</dbReference>
<dbReference type="GO" id="GO:0016747">
    <property type="term" value="F:acyltransferase activity, transferring groups other than amino-acyl groups"/>
    <property type="evidence" value="ECO:0007669"/>
    <property type="project" value="InterPro"/>
</dbReference>
<reference evidence="2 3" key="1">
    <citation type="submission" date="2020-08" db="EMBL/GenBank/DDBJ databases">
        <title>Sequencing the genomes of 1000 actinobacteria strains.</title>
        <authorList>
            <person name="Klenk H.-P."/>
        </authorList>
    </citation>
    <scope>NUCLEOTIDE SEQUENCE [LARGE SCALE GENOMIC DNA]</scope>
    <source>
        <strain evidence="2 3">DSM 45507</strain>
    </source>
</reference>
<name>A0A7W9G7L4_9ACTN</name>
<keyword evidence="2" id="KW-0808">Transferase</keyword>
<dbReference type="PANTHER" id="PTHR43415:SF3">
    <property type="entry name" value="GNAT-FAMILY ACETYLTRANSFERASE"/>
    <property type="match status" value="1"/>
</dbReference>
<protein>
    <submittedName>
        <fullName evidence="2">RimJ/RimL family protein N-acetyltransferase</fullName>
    </submittedName>
</protein>
<accession>A0A7W9G7L4</accession>
<evidence type="ECO:0000313" key="2">
    <source>
        <dbReference type="EMBL" id="MBB5778628.1"/>
    </source>
</evidence>
<dbReference type="InterPro" id="IPR000182">
    <property type="entry name" value="GNAT_dom"/>
</dbReference>
<feature type="domain" description="N-acetyltransferase" evidence="1">
    <location>
        <begin position="3"/>
        <end position="161"/>
    </location>
</feature>
<dbReference type="InterPro" id="IPR016181">
    <property type="entry name" value="Acyl_CoA_acyltransferase"/>
</dbReference>
<evidence type="ECO:0000313" key="3">
    <source>
        <dbReference type="Proteomes" id="UP000579153"/>
    </source>
</evidence>
<comment type="caution">
    <text evidence="2">The sequence shown here is derived from an EMBL/GenBank/DDBJ whole genome shotgun (WGS) entry which is preliminary data.</text>
</comment>
<dbReference type="SUPFAM" id="SSF55729">
    <property type="entry name" value="Acyl-CoA N-acyltransferases (Nat)"/>
    <property type="match status" value="1"/>
</dbReference>
<gene>
    <name evidence="2" type="ORF">HD596_005384</name>
</gene>
<dbReference type="AlphaFoldDB" id="A0A7W9G7L4"/>
<dbReference type="RefSeq" id="WP_185072031.1">
    <property type="nucleotide sequence ID" value="NZ_JACHMB010000001.1"/>
</dbReference>
<dbReference type="EMBL" id="JACHMB010000001">
    <property type="protein sequence ID" value="MBB5778628.1"/>
    <property type="molecule type" value="Genomic_DNA"/>
</dbReference>
<proteinExistence type="predicted"/>
<organism evidence="2 3">
    <name type="scientific">Nonomuraea jabiensis</name>
    <dbReference type="NCBI Taxonomy" id="882448"/>
    <lineage>
        <taxon>Bacteria</taxon>
        <taxon>Bacillati</taxon>
        <taxon>Actinomycetota</taxon>
        <taxon>Actinomycetes</taxon>
        <taxon>Streptosporangiales</taxon>
        <taxon>Streptosporangiaceae</taxon>
        <taxon>Nonomuraea</taxon>
    </lineage>
</organism>
<dbReference type="Pfam" id="PF13302">
    <property type="entry name" value="Acetyltransf_3"/>
    <property type="match status" value="1"/>
</dbReference>
<keyword evidence="3" id="KW-1185">Reference proteome</keyword>
<dbReference type="PROSITE" id="PS51186">
    <property type="entry name" value="GNAT"/>
    <property type="match status" value="1"/>
</dbReference>
<sequence length="178" mass="20206">MQIEFTRFSPDDVEALVGFLTGHEWPFHAGVQDAGTVRERAADGRYDDEESRTFWVLADGQRAGLVRLQDLADDTPLFDLRIGQEWRGRGLGAAAVAWLTGYLFTELPRINRIEGTTRQDNHAMRAVFRKSGYAKESHYRESWPGLDGTVHDAVGYAILRRDWLSGTVTPPDWDDEPR</sequence>
<evidence type="ECO:0000259" key="1">
    <source>
        <dbReference type="PROSITE" id="PS51186"/>
    </source>
</evidence>
<dbReference type="Gene3D" id="3.40.630.30">
    <property type="match status" value="1"/>
</dbReference>
<dbReference type="Proteomes" id="UP000579153">
    <property type="component" value="Unassembled WGS sequence"/>
</dbReference>